<evidence type="ECO:0000313" key="2">
    <source>
        <dbReference type="Proteomes" id="UP000320799"/>
    </source>
</evidence>
<keyword evidence="2" id="KW-1185">Reference proteome</keyword>
<organism evidence="1 2">
    <name type="scientific">Achromobacter phage Motura</name>
    <dbReference type="NCBI Taxonomy" id="2591403"/>
    <lineage>
        <taxon>Viruses</taxon>
        <taxon>Duplodnaviria</taxon>
        <taxon>Heunggongvirae</taxon>
        <taxon>Uroviricota</taxon>
        <taxon>Caudoviricetes</taxon>
        <taxon>Moturavirus</taxon>
        <taxon>Moturavirus motura</taxon>
    </lineage>
</organism>
<sequence length="123" mass="13621">MPTRLTLIDPARTLFFVDVPDGEFIMNCNGDFVDPTKVVSVRTVSVNREHLFTPFVRDALPKLLQTAEYWCYGVVGHEPVAAVEYPNPTLIYAPDPTGGQCICGVTCLGDNLSFVRIIQKETS</sequence>
<evidence type="ECO:0000313" key="1">
    <source>
        <dbReference type="EMBL" id="QDH83407.1"/>
    </source>
</evidence>
<dbReference type="RefSeq" id="YP_009903932.1">
    <property type="nucleotide sequence ID" value="NC_049849.1"/>
</dbReference>
<accession>A0A514CSF1</accession>
<protein>
    <submittedName>
        <fullName evidence="1">Uncharacterized protein</fullName>
    </submittedName>
</protein>
<dbReference type="GeneID" id="56136208"/>
<name>A0A514CSF1_9CAUD</name>
<dbReference type="Proteomes" id="UP000320799">
    <property type="component" value="Segment"/>
</dbReference>
<dbReference type="KEGG" id="vg:56136208"/>
<reference evidence="1 2" key="1">
    <citation type="submission" date="2019-06" db="EMBL/GenBank/DDBJ databases">
        <authorList>
            <person name="Kincaid V.D."/>
            <person name="Fuller A."/>
            <person name="Hodges K."/>
            <person name="Bansal M."/>
            <person name="Essig J."/>
            <person name="Johnson A."/>
        </authorList>
    </citation>
    <scope>NUCLEOTIDE SEQUENCE [LARGE SCALE GENOMIC DNA]</scope>
</reference>
<proteinExistence type="predicted"/>
<dbReference type="EMBL" id="MN094788">
    <property type="protein sequence ID" value="QDH83407.1"/>
    <property type="molecule type" value="Genomic_DNA"/>
</dbReference>